<evidence type="ECO:0000256" key="2">
    <source>
        <dbReference type="SAM" id="MobiDB-lite"/>
    </source>
</evidence>
<proteinExistence type="inferred from homology"/>
<feature type="compositionally biased region" description="Basic and acidic residues" evidence="2">
    <location>
        <begin position="9"/>
        <end position="24"/>
    </location>
</feature>
<keyword evidence="6" id="KW-1185">Reference proteome</keyword>
<dbReference type="InterPro" id="IPR011989">
    <property type="entry name" value="ARM-like"/>
</dbReference>
<sequence>MPKGKRKGKSDFHKKPLNVDRTRNEALLQTSDEDSVNDNISLISGYSENHSTEEGTDEVDEIAQQEAFEEKLIEAVDGLTQKSAQGRTGSFESIGKAFIKKYVPDFVYDRRLTIIDSIERSLRKGRGAEQGAAAELAPLLCVQLGSSDASEEVARNLKPVLSTTANDNSVPALARAKCCSSLGLITYLAGGEMGDVLDLMQQLQVIFAGSYLKGDGSIPNVVADVAALHAAALSAWTLLFTLMAPSDVYTMIGNSTNFTPSLTQLSELLTSPHLEVRLSAGEALAIVFELGRDYHDDFAEDFIPDLVETLRQLATDSHKYRAKKDRKQQRATFRDILHYIESDTLSDLQIRFGQEVLILDSWTRRKQYYTLCHILGSGLNMHLAENELLRDIFQLGNRLLINDGPTFKQSKLERHLLNAAAFKARTISRSKNRDKRSDF</sequence>
<gene>
    <name evidence="5" type="ORF">ILUMI_01080</name>
</gene>
<dbReference type="InterPro" id="IPR006921">
    <property type="entry name" value="Interferon-rel_develop_reg_C"/>
</dbReference>
<dbReference type="PANTHER" id="PTHR12354">
    <property type="entry name" value="INTERFERON-RELATED DEVELOPMENTAL REGULATOR"/>
    <property type="match status" value="1"/>
</dbReference>
<comment type="similarity">
    <text evidence="1">Belongs to the IFRD family.</text>
</comment>
<evidence type="ECO:0008006" key="7">
    <source>
        <dbReference type="Google" id="ProtNLM"/>
    </source>
</evidence>
<accession>A0A8K0DJ13</accession>
<evidence type="ECO:0000256" key="1">
    <source>
        <dbReference type="ARBA" id="ARBA00008828"/>
    </source>
</evidence>
<dbReference type="SUPFAM" id="SSF48371">
    <property type="entry name" value="ARM repeat"/>
    <property type="match status" value="1"/>
</dbReference>
<name>A0A8K0DJ13_IGNLU</name>
<dbReference type="InterPro" id="IPR039777">
    <property type="entry name" value="IFRD"/>
</dbReference>
<reference evidence="5" key="1">
    <citation type="submission" date="2019-08" db="EMBL/GenBank/DDBJ databases">
        <title>The genome of the North American firefly Photinus pyralis.</title>
        <authorList>
            <consortium name="Photinus pyralis genome working group"/>
            <person name="Fallon T.R."/>
            <person name="Sander Lower S.E."/>
            <person name="Weng J.-K."/>
        </authorList>
    </citation>
    <scope>NUCLEOTIDE SEQUENCE</scope>
    <source>
        <strain evidence="5">TRF0915ILg1</strain>
        <tissue evidence="5">Whole body</tissue>
    </source>
</reference>
<dbReference type="Pfam" id="PF04836">
    <property type="entry name" value="IFRD_C"/>
    <property type="match status" value="1"/>
</dbReference>
<organism evidence="5 6">
    <name type="scientific">Ignelater luminosus</name>
    <name type="common">Cucubano</name>
    <name type="synonym">Pyrophorus luminosus</name>
    <dbReference type="NCBI Taxonomy" id="2038154"/>
    <lineage>
        <taxon>Eukaryota</taxon>
        <taxon>Metazoa</taxon>
        <taxon>Ecdysozoa</taxon>
        <taxon>Arthropoda</taxon>
        <taxon>Hexapoda</taxon>
        <taxon>Insecta</taxon>
        <taxon>Pterygota</taxon>
        <taxon>Neoptera</taxon>
        <taxon>Endopterygota</taxon>
        <taxon>Coleoptera</taxon>
        <taxon>Polyphaga</taxon>
        <taxon>Elateriformia</taxon>
        <taxon>Elateroidea</taxon>
        <taxon>Elateridae</taxon>
        <taxon>Agrypninae</taxon>
        <taxon>Pyrophorini</taxon>
        <taxon>Ignelater</taxon>
    </lineage>
</organism>
<dbReference type="EMBL" id="VTPC01000605">
    <property type="protein sequence ID" value="KAF2905096.1"/>
    <property type="molecule type" value="Genomic_DNA"/>
</dbReference>
<protein>
    <recommendedName>
        <fullName evidence="7">Interferon-related developmental regulator 2</fullName>
    </recommendedName>
</protein>
<dbReference type="Proteomes" id="UP000801492">
    <property type="component" value="Unassembled WGS sequence"/>
</dbReference>
<evidence type="ECO:0000313" key="5">
    <source>
        <dbReference type="EMBL" id="KAF2905096.1"/>
    </source>
</evidence>
<dbReference type="Gene3D" id="1.25.10.10">
    <property type="entry name" value="Leucine-rich Repeat Variant"/>
    <property type="match status" value="1"/>
</dbReference>
<dbReference type="InterPro" id="IPR007701">
    <property type="entry name" value="Interferon-rel_develop_reg_N"/>
</dbReference>
<feature type="domain" description="Interferon-related developmental regulator C-terminal" evidence="3">
    <location>
        <begin position="386"/>
        <end position="437"/>
    </location>
</feature>
<dbReference type="Pfam" id="PF05004">
    <property type="entry name" value="IFRD"/>
    <property type="match status" value="1"/>
</dbReference>
<evidence type="ECO:0000259" key="4">
    <source>
        <dbReference type="Pfam" id="PF05004"/>
    </source>
</evidence>
<dbReference type="PANTHER" id="PTHR12354:SF1">
    <property type="entry name" value="INTERFERON-RELATED DEVELOPMENTAL REGULATOR 1"/>
    <property type="match status" value="1"/>
</dbReference>
<evidence type="ECO:0000259" key="3">
    <source>
        <dbReference type="Pfam" id="PF04836"/>
    </source>
</evidence>
<comment type="caution">
    <text evidence="5">The sequence shown here is derived from an EMBL/GenBank/DDBJ whole genome shotgun (WGS) entry which is preliminary data.</text>
</comment>
<dbReference type="OrthoDB" id="18978at2759"/>
<evidence type="ECO:0000313" key="6">
    <source>
        <dbReference type="Proteomes" id="UP000801492"/>
    </source>
</evidence>
<feature type="region of interest" description="Disordered" evidence="2">
    <location>
        <begin position="1"/>
        <end position="41"/>
    </location>
</feature>
<dbReference type="AlphaFoldDB" id="A0A8K0DJ13"/>
<dbReference type="InterPro" id="IPR016024">
    <property type="entry name" value="ARM-type_fold"/>
</dbReference>
<feature type="domain" description="Interferon-related developmental regulator N-terminal" evidence="4">
    <location>
        <begin position="39"/>
        <end position="341"/>
    </location>
</feature>